<dbReference type="RefSeq" id="WP_207598698.1">
    <property type="nucleotide sequence ID" value="NZ_JAFNJU010000002.1"/>
</dbReference>
<keyword evidence="1" id="KW-0805">Transcription regulation</keyword>
<evidence type="ECO:0000256" key="3">
    <source>
        <dbReference type="ARBA" id="ARBA00023163"/>
    </source>
</evidence>
<dbReference type="SUPFAM" id="SSF46689">
    <property type="entry name" value="Homeodomain-like"/>
    <property type="match status" value="2"/>
</dbReference>
<evidence type="ECO:0000313" key="6">
    <source>
        <dbReference type="Proteomes" id="UP000664218"/>
    </source>
</evidence>
<keyword evidence="6" id="KW-1185">Reference proteome</keyword>
<dbReference type="InterPro" id="IPR020449">
    <property type="entry name" value="Tscrpt_reg_AraC-type_HTH"/>
</dbReference>
<evidence type="ECO:0000259" key="4">
    <source>
        <dbReference type="PROSITE" id="PS01124"/>
    </source>
</evidence>
<dbReference type="SMART" id="SM00342">
    <property type="entry name" value="HTH_ARAC"/>
    <property type="match status" value="1"/>
</dbReference>
<accession>A0A939H4Q9</accession>
<keyword evidence="2" id="KW-0238">DNA-binding</keyword>
<protein>
    <submittedName>
        <fullName evidence="5">Helix-turn-helix transcriptional regulator</fullName>
    </submittedName>
</protein>
<comment type="caution">
    <text evidence="5">The sequence shown here is derived from an EMBL/GenBank/DDBJ whole genome shotgun (WGS) entry which is preliminary data.</text>
</comment>
<proteinExistence type="predicted"/>
<dbReference type="EMBL" id="JAFNJU010000002">
    <property type="protein sequence ID" value="MBO1264182.1"/>
    <property type="molecule type" value="Genomic_DNA"/>
</dbReference>
<dbReference type="PRINTS" id="PR00032">
    <property type="entry name" value="HTHARAC"/>
</dbReference>
<dbReference type="PANTHER" id="PTHR43280">
    <property type="entry name" value="ARAC-FAMILY TRANSCRIPTIONAL REGULATOR"/>
    <property type="match status" value="1"/>
</dbReference>
<dbReference type="InterPro" id="IPR009057">
    <property type="entry name" value="Homeodomain-like_sf"/>
</dbReference>
<dbReference type="Proteomes" id="UP000664218">
    <property type="component" value="Unassembled WGS sequence"/>
</dbReference>
<dbReference type="InterPro" id="IPR018062">
    <property type="entry name" value="HTH_AraC-typ_CS"/>
</dbReference>
<dbReference type="Pfam" id="PF12833">
    <property type="entry name" value="HTH_18"/>
    <property type="match status" value="1"/>
</dbReference>
<dbReference type="GO" id="GO:0003700">
    <property type="term" value="F:DNA-binding transcription factor activity"/>
    <property type="evidence" value="ECO:0007669"/>
    <property type="project" value="InterPro"/>
</dbReference>
<evidence type="ECO:0000313" key="5">
    <source>
        <dbReference type="EMBL" id="MBO1264182.1"/>
    </source>
</evidence>
<keyword evidence="3" id="KW-0804">Transcription</keyword>
<evidence type="ECO:0000256" key="2">
    <source>
        <dbReference type="ARBA" id="ARBA00023125"/>
    </source>
</evidence>
<dbReference type="Gene3D" id="1.10.10.60">
    <property type="entry name" value="Homeodomain-like"/>
    <property type="match status" value="2"/>
</dbReference>
<dbReference type="PANTHER" id="PTHR43280:SF2">
    <property type="entry name" value="HTH-TYPE TRANSCRIPTIONAL REGULATOR EXSA"/>
    <property type="match status" value="1"/>
</dbReference>
<sequence length="257" mass="30370">MILFCMKNELKLTHENESVTLSMGNILFVNPETKLQIHHWKDDKPEKPTILIRFHRNFWEELIASSPEFNYIYTAHDEERLFVLRTPPATWQGLYSAVSMLRTEYIQNSFCSQMGITGAFITTMVHMNRTVYFQRLRTQRTRDSEILIKDMTYYIIEHYAEKISLDTMSSVFNISKSKITHLFKEQYNLSFYQFVLQQRLVHAKNAIISGMSISEAAYQCGFSDYTAFYKAFRKTYGMSPKALQMEYRTKIKTPEPF</sequence>
<dbReference type="PROSITE" id="PS00041">
    <property type="entry name" value="HTH_ARAC_FAMILY_1"/>
    <property type="match status" value="1"/>
</dbReference>
<feature type="domain" description="HTH araC/xylS-type" evidence="4">
    <location>
        <begin position="149"/>
        <end position="246"/>
    </location>
</feature>
<evidence type="ECO:0000256" key="1">
    <source>
        <dbReference type="ARBA" id="ARBA00023015"/>
    </source>
</evidence>
<name>A0A939H4Q9_9CLOT</name>
<dbReference type="GO" id="GO:0043565">
    <property type="term" value="F:sequence-specific DNA binding"/>
    <property type="evidence" value="ECO:0007669"/>
    <property type="project" value="InterPro"/>
</dbReference>
<reference evidence="5" key="1">
    <citation type="submission" date="2021-03" db="EMBL/GenBank/DDBJ databases">
        <title>Proteiniclasticum marinus sp. nov., isolated from tidal flat sediment.</title>
        <authorList>
            <person name="Namirimu T."/>
            <person name="Yang J.-A."/>
            <person name="Yang S.-H."/>
            <person name="Kim Y.-J."/>
            <person name="Kwon K.K."/>
        </authorList>
    </citation>
    <scope>NUCLEOTIDE SEQUENCE</scope>
    <source>
        <strain evidence="5">SCR006</strain>
    </source>
</reference>
<dbReference type="PROSITE" id="PS01124">
    <property type="entry name" value="HTH_ARAC_FAMILY_2"/>
    <property type="match status" value="1"/>
</dbReference>
<gene>
    <name evidence="5" type="ORF">J3A84_03875</name>
</gene>
<dbReference type="AlphaFoldDB" id="A0A939H4Q9"/>
<dbReference type="InterPro" id="IPR018060">
    <property type="entry name" value="HTH_AraC"/>
</dbReference>
<organism evidence="5 6">
    <name type="scientific">Proteiniclasticum aestuarii</name>
    <dbReference type="NCBI Taxonomy" id="2817862"/>
    <lineage>
        <taxon>Bacteria</taxon>
        <taxon>Bacillati</taxon>
        <taxon>Bacillota</taxon>
        <taxon>Clostridia</taxon>
        <taxon>Eubacteriales</taxon>
        <taxon>Clostridiaceae</taxon>
        <taxon>Proteiniclasticum</taxon>
    </lineage>
</organism>